<name>A0A0D2DVE5_9EURO</name>
<dbReference type="VEuPathDB" id="FungiDB:PV06_02198"/>
<feature type="compositionally biased region" description="Low complexity" evidence="1">
    <location>
        <begin position="217"/>
        <end position="239"/>
    </location>
</feature>
<feature type="domain" description="JmjC" evidence="2">
    <location>
        <begin position="226"/>
        <end position="394"/>
    </location>
</feature>
<dbReference type="SUPFAM" id="SSF51197">
    <property type="entry name" value="Clavaminate synthase-like"/>
    <property type="match status" value="1"/>
</dbReference>
<dbReference type="GeneID" id="27354272"/>
<dbReference type="HOGENOM" id="CLU_054409_0_0_1"/>
<dbReference type="InterPro" id="IPR041667">
    <property type="entry name" value="Cupin_8"/>
</dbReference>
<dbReference type="STRING" id="215243.A0A0D2DVE5"/>
<keyword evidence="4" id="KW-1185">Reference proteome</keyword>
<gene>
    <name evidence="3" type="ORF">PV06_02198</name>
</gene>
<feature type="region of interest" description="Disordered" evidence="1">
    <location>
        <begin position="203"/>
        <end position="250"/>
    </location>
</feature>
<sequence length="394" mass="43846">MQCLARRPPSIKALLNININSLHVCRHQRHQFSTSRQLLQQLRQVPFLPSWTQDVFEREAYIPSTPARLPRSAEHIPPACLKWFIHDNDPDFVLTTSTSKATSHDGGTGVDEIVHHPTSSELRTSFWSDYESTVVPLEITSKNDQKGRDENEETFDRIEAPLKVLLAHLSRPTSTKSQTQQPDHDGRSMSIYLAQCDLTSLPPSVAGDIPTPLPLINPNGSSRSSSNSTSSRPSSSTPGRSHDPKRTSKGIIKGDIYASSLWLGRPPTYTPLHRDPNPNLFVQLAGRKVIRLLPPEVGGALFEDVQHGISHSRRPHVQSSSSTIRGEEMMVGPEKRALHDAIWSEGSQYSDIIPAYGLETEVKMGDALFIPKGWWHSVKGIGQGVTASANWWFR</sequence>
<organism evidence="3 4">
    <name type="scientific">Exophiala oligosperma</name>
    <dbReference type="NCBI Taxonomy" id="215243"/>
    <lineage>
        <taxon>Eukaryota</taxon>
        <taxon>Fungi</taxon>
        <taxon>Dikarya</taxon>
        <taxon>Ascomycota</taxon>
        <taxon>Pezizomycotina</taxon>
        <taxon>Eurotiomycetes</taxon>
        <taxon>Chaetothyriomycetidae</taxon>
        <taxon>Chaetothyriales</taxon>
        <taxon>Herpotrichiellaceae</taxon>
        <taxon>Exophiala</taxon>
    </lineage>
</organism>
<dbReference type="AlphaFoldDB" id="A0A0D2DVE5"/>
<dbReference type="RefSeq" id="XP_016266746.1">
    <property type="nucleotide sequence ID" value="XM_016402849.1"/>
</dbReference>
<dbReference type="PANTHER" id="PTHR12461">
    <property type="entry name" value="HYPOXIA-INDUCIBLE FACTOR 1 ALPHA INHIBITOR-RELATED"/>
    <property type="match status" value="1"/>
</dbReference>
<proteinExistence type="predicted"/>
<evidence type="ECO:0000313" key="4">
    <source>
        <dbReference type="Proteomes" id="UP000053342"/>
    </source>
</evidence>
<dbReference type="Pfam" id="PF13621">
    <property type="entry name" value="Cupin_8"/>
    <property type="match status" value="1"/>
</dbReference>
<accession>A0A0D2DVE5</accession>
<dbReference type="PANTHER" id="PTHR12461:SF105">
    <property type="entry name" value="HYPOXIA-INDUCIBLE FACTOR 1-ALPHA INHIBITOR"/>
    <property type="match status" value="1"/>
</dbReference>
<dbReference type="PROSITE" id="PS51184">
    <property type="entry name" value="JMJC"/>
    <property type="match status" value="1"/>
</dbReference>
<evidence type="ECO:0000313" key="3">
    <source>
        <dbReference type="EMBL" id="KIW46530.1"/>
    </source>
</evidence>
<protein>
    <recommendedName>
        <fullName evidence="2">JmjC domain-containing protein</fullName>
    </recommendedName>
</protein>
<reference evidence="3 4" key="1">
    <citation type="submission" date="2015-01" db="EMBL/GenBank/DDBJ databases">
        <title>The Genome Sequence of Exophiala oligosperma CBS72588.</title>
        <authorList>
            <consortium name="The Broad Institute Genomics Platform"/>
            <person name="Cuomo C."/>
            <person name="de Hoog S."/>
            <person name="Gorbushina A."/>
            <person name="Stielow B."/>
            <person name="Teixiera M."/>
            <person name="Abouelleil A."/>
            <person name="Chapman S.B."/>
            <person name="Priest M."/>
            <person name="Young S.K."/>
            <person name="Wortman J."/>
            <person name="Nusbaum C."/>
            <person name="Birren B."/>
        </authorList>
    </citation>
    <scope>NUCLEOTIDE SEQUENCE [LARGE SCALE GENOMIC DNA]</scope>
    <source>
        <strain evidence="3 4">CBS 72588</strain>
    </source>
</reference>
<evidence type="ECO:0000256" key="1">
    <source>
        <dbReference type="SAM" id="MobiDB-lite"/>
    </source>
</evidence>
<dbReference type="OrthoDB" id="263283at2759"/>
<dbReference type="Gene3D" id="2.60.120.650">
    <property type="entry name" value="Cupin"/>
    <property type="match status" value="1"/>
</dbReference>
<dbReference type="Proteomes" id="UP000053342">
    <property type="component" value="Unassembled WGS sequence"/>
</dbReference>
<evidence type="ECO:0000259" key="2">
    <source>
        <dbReference type="PROSITE" id="PS51184"/>
    </source>
</evidence>
<dbReference type="EMBL" id="KN847333">
    <property type="protein sequence ID" value="KIW46530.1"/>
    <property type="molecule type" value="Genomic_DNA"/>
</dbReference>
<dbReference type="InterPro" id="IPR003347">
    <property type="entry name" value="JmjC_dom"/>
</dbReference>